<evidence type="ECO:0000256" key="5">
    <source>
        <dbReference type="ARBA" id="ARBA00023136"/>
    </source>
</evidence>
<evidence type="ECO:0000313" key="16">
    <source>
        <dbReference type="Proteomes" id="UP000663873"/>
    </source>
</evidence>
<name>A0A820SJU4_9BILA</name>
<feature type="transmembrane region" description="Helical" evidence="7">
    <location>
        <begin position="227"/>
        <end position="244"/>
    </location>
</feature>
<evidence type="ECO:0000313" key="11">
    <source>
        <dbReference type="EMBL" id="CAF3600264.1"/>
    </source>
</evidence>
<feature type="transmembrane region" description="Helical" evidence="7">
    <location>
        <begin position="301"/>
        <end position="324"/>
    </location>
</feature>
<keyword evidence="3 7" id="KW-0812">Transmembrane</keyword>
<dbReference type="EMBL" id="CAJOBO010002387">
    <property type="protein sequence ID" value="CAF4448191.1"/>
    <property type="molecule type" value="Genomic_DNA"/>
</dbReference>
<dbReference type="Proteomes" id="UP000663862">
    <property type="component" value="Unassembled WGS sequence"/>
</dbReference>
<evidence type="ECO:0000313" key="9">
    <source>
        <dbReference type="EMBL" id="CAF3373086.1"/>
    </source>
</evidence>
<dbReference type="GO" id="GO:0022857">
    <property type="term" value="F:transmembrane transporter activity"/>
    <property type="evidence" value="ECO:0007669"/>
    <property type="project" value="UniProtKB-UniRule"/>
</dbReference>
<keyword evidence="16" id="KW-1185">Reference proteome</keyword>
<evidence type="ECO:0000256" key="3">
    <source>
        <dbReference type="ARBA" id="ARBA00022692"/>
    </source>
</evidence>
<comment type="similarity">
    <text evidence="2 7">Belongs to the CTL (choline transporter-like) family.</text>
</comment>
<evidence type="ECO:0000256" key="7">
    <source>
        <dbReference type="RuleBase" id="RU368066"/>
    </source>
</evidence>
<evidence type="ECO:0000256" key="4">
    <source>
        <dbReference type="ARBA" id="ARBA00022989"/>
    </source>
</evidence>
<feature type="transmembrane region" description="Helical" evidence="7">
    <location>
        <begin position="588"/>
        <end position="606"/>
    </location>
</feature>
<feature type="transmembrane region" description="Helical" evidence="7">
    <location>
        <begin position="29"/>
        <end position="49"/>
    </location>
</feature>
<dbReference type="OrthoDB" id="420519at2759"/>
<evidence type="ECO:0000256" key="2">
    <source>
        <dbReference type="ARBA" id="ARBA00007168"/>
    </source>
</evidence>
<evidence type="ECO:0000313" key="15">
    <source>
        <dbReference type="EMBL" id="CAF4791972.1"/>
    </source>
</evidence>
<feature type="transmembrane region" description="Helical" evidence="7">
    <location>
        <begin position="331"/>
        <end position="350"/>
    </location>
</feature>
<feature type="transmembrane region" description="Helical" evidence="7">
    <location>
        <begin position="433"/>
        <end position="466"/>
    </location>
</feature>
<gene>
    <name evidence="9" type="ORF">FME351_LOCUS6531</name>
    <name evidence="12" type="ORF">HFQ381_LOCUS23667</name>
    <name evidence="10" type="ORF">KIK155_LOCUS7690</name>
    <name evidence="11" type="ORF">LUA448_LOCUS30395</name>
    <name evidence="8" type="ORF">TIS948_LOCUS13385</name>
    <name evidence="15" type="ORF">TOA249_LOCUS22801</name>
    <name evidence="14" type="ORF">TSG867_LOCUS24667</name>
    <name evidence="13" type="ORF">UJA718_LOCUS23234</name>
</gene>
<comment type="function">
    <text evidence="7">Choline transporter.</text>
</comment>
<dbReference type="Proteomes" id="UP000663851">
    <property type="component" value="Unassembled WGS sequence"/>
</dbReference>
<evidence type="ECO:0000256" key="1">
    <source>
        <dbReference type="ARBA" id="ARBA00004141"/>
    </source>
</evidence>
<keyword evidence="5 7" id="KW-0472">Membrane</keyword>
<evidence type="ECO:0000313" key="12">
    <source>
        <dbReference type="EMBL" id="CAF4448191.1"/>
    </source>
</evidence>
<dbReference type="Proteomes" id="UP000663833">
    <property type="component" value="Unassembled WGS sequence"/>
</dbReference>
<dbReference type="EMBL" id="CAJNYD010004428">
    <property type="protein sequence ID" value="CAF3600264.1"/>
    <property type="molecule type" value="Genomic_DNA"/>
</dbReference>
<dbReference type="EMBL" id="CAJNXB010002098">
    <property type="protein sequence ID" value="CAF3216139.1"/>
    <property type="molecule type" value="Genomic_DNA"/>
</dbReference>
<organism evidence="13 16">
    <name type="scientific">Rotaria socialis</name>
    <dbReference type="NCBI Taxonomy" id="392032"/>
    <lineage>
        <taxon>Eukaryota</taxon>
        <taxon>Metazoa</taxon>
        <taxon>Spiralia</taxon>
        <taxon>Gnathifera</taxon>
        <taxon>Rotifera</taxon>
        <taxon>Eurotatoria</taxon>
        <taxon>Bdelloidea</taxon>
        <taxon>Philodinida</taxon>
        <taxon>Philodinidae</taxon>
        <taxon>Rotaria</taxon>
    </lineage>
</organism>
<feature type="transmembrane region" description="Helical" evidence="7">
    <location>
        <begin position="356"/>
        <end position="375"/>
    </location>
</feature>
<evidence type="ECO:0000313" key="10">
    <source>
        <dbReference type="EMBL" id="CAF3396342.1"/>
    </source>
</evidence>
<evidence type="ECO:0000313" key="8">
    <source>
        <dbReference type="EMBL" id="CAF3216139.1"/>
    </source>
</evidence>
<dbReference type="Proteomes" id="UP000663873">
    <property type="component" value="Unassembled WGS sequence"/>
</dbReference>
<dbReference type="PANTHER" id="PTHR12385:SF14">
    <property type="entry name" value="CHOLINE TRANSPORTER-LIKE 2"/>
    <property type="match status" value="1"/>
</dbReference>
<dbReference type="Proteomes" id="UP000663869">
    <property type="component" value="Unassembled WGS sequence"/>
</dbReference>
<dbReference type="Proteomes" id="UP000663838">
    <property type="component" value="Unassembled WGS sequence"/>
</dbReference>
<accession>A0A820SJU4</accession>
<keyword evidence="6" id="KW-0325">Glycoprotein</keyword>
<sequence length="688" mass="78735">MNTRKSFSAMSPDTAHFVGYKQRHCTDTFCLILFIIFIIIYGFISVLAISQGNPASLIQASDSFGNICGKNEFKSKPYQLYYDISKCLTDGGLSLVCPTTKLCVSSCPKQYSHYQSLQTMELENILSKNSTRQQLVCTYGFNPANDDRTIIELVHDGLCAPYTIESEPFLGRCLPSAFINLFDAETQQIFQQNLSIAQINTQMFGIGSIADVGRVVLTDLGQIKESLALFTVVACVLTLLYMFAIKKLTRIVVTITIILFLLILFMCSSFCWYTIYTGQDFVYEYSTVARIVNDFIKLRTIYIVLGSIATFIFFLTLFAILTLFDRIRLSIILLDQSANAVLSVLSTMLWSPFIILIYFLVISTVIYVGMCLSTIGKPIFLSVDHNETIPCIPNLNSTRCIFQEDYGYDSLVLNGTDPITCGVIQFFVDYKSYLIWFNIFAFIWFGAFLFAFEEIVLAGVFSNYYWSQERLTTSFPLLYSASIIIRYHLGSIAFGSLLIATLRFIRMILEYISEKCSSIQQNIVIEFILKCFSCFLWIFEKFLKFLNKNSYVLIASRGYSFCKATRKAFVYLINNCLRSIVLVHLTEWILFCGIISVCSCNAYLFYQYLHWTDEFGQLILRWTPIITIILITYLIASLFFSVYDMAIKTLFVCFLQDLDENDGSIQHPYVMNNELLRLVHKTNIVEKK</sequence>
<dbReference type="Proteomes" id="UP000663865">
    <property type="component" value="Unassembled WGS sequence"/>
</dbReference>
<dbReference type="EMBL" id="CAJOBP010004995">
    <property type="protein sequence ID" value="CAF4457355.1"/>
    <property type="molecule type" value="Genomic_DNA"/>
</dbReference>
<dbReference type="EMBL" id="CAJNYV010000956">
    <property type="protein sequence ID" value="CAF3396342.1"/>
    <property type="molecule type" value="Genomic_DNA"/>
</dbReference>
<reference evidence="13" key="1">
    <citation type="submission" date="2021-02" db="EMBL/GenBank/DDBJ databases">
        <authorList>
            <person name="Nowell W R."/>
        </authorList>
    </citation>
    <scope>NUCLEOTIDE SEQUENCE</scope>
</reference>
<dbReference type="Pfam" id="PF04515">
    <property type="entry name" value="Choline_transpo"/>
    <property type="match status" value="1"/>
</dbReference>
<dbReference type="GO" id="GO:0005886">
    <property type="term" value="C:plasma membrane"/>
    <property type="evidence" value="ECO:0007669"/>
    <property type="project" value="UniProtKB-SubCell"/>
</dbReference>
<dbReference type="EMBL" id="CAJNYU010000550">
    <property type="protein sequence ID" value="CAF3373086.1"/>
    <property type="molecule type" value="Genomic_DNA"/>
</dbReference>
<protein>
    <recommendedName>
        <fullName evidence="7">Choline transporter-like protein</fullName>
    </recommendedName>
</protein>
<keyword evidence="4 7" id="KW-1133">Transmembrane helix</keyword>
<dbReference type="EMBL" id="CAJOBQ010002292">
    <property type="protein sequence ID" value="CAF4551211.1"/>
    <property type="molecule type" value="Genomic_DNA"/>
</dbReference>
<dbReference type="Proteomes" id="UP000663825">
    <property type="component" value="Unassembled WGS sequence"/>
</dbReference>
<feature type="transmembrane region" description="Helical" evidence="7">
    <location>
        <begin position="478"/>
        <end position="502"/>
    </location>
</feature>
<dbReference type="EMBL" id="CAJOBS010002114">
    <property type="protein sequence ID" value="CAF4791972.1"/>
    <property type="molecule type" value="Genomic_DNA"/>
</dbReference>
<comment type="caution">
    <text evidence="13">The sequence shown here is derived from an EMBL/GenBank/DDBJ whole genome shotgun (WGS) entry which is preliminary data.</text>
</comment>
<dbReference type="PANTHER" id="PTHR12385">
    <property type="entry name" value="CHOLINE TRANSPORTER-LIKE (SLC FAMILY 44)"/>
    <property type="match status" value="1"/>
</dbReference>
<evidence type="ECO:0000313" key="14">
    <source>
        <dbReference type="EMBL" id="CAF4551211.1"/>
    </source>
</evidence>
<feature type="transmembrane region" description="Helical" evidence="7">
    <location>
        <begin position="251"/>
        <end position="275"/>
    </location>
</feature>
<dbReference type="AlphaFoldDB" id="A0A820SJU4"/>
<evidence type="ECO:0000313" key="13">
    <source>
        <dbReference type="EMBL" id="CAF4457355.1"/>
    </source>
</evidence>
<evidence type="ECO:0000256" key="6">
    <source>
        <dbReference type="ARBA" id="ARBA00023180"/>
    </source>
</evidence>
<comment type="subcellular location">
    <subcellularLocation>
        <location evidence="7">Cell membrane</location>
        <topology evidence="7">Multi-pass membrane protein</topology>
    </subcellularLocation>
    <subcellularLocation>
        <location evidence="1">Membrane</location>
        <topology evidence="1">Multi-pass membrane protein</topology>
    </subcellularLocation>
</comment>
<dbReference type="InterPro" id="IPR007603">
    <property type="entry name" value="Choline_transptr-like"/>
</dbReference>
<proteinExistence type="inferred from homology"/>
<feature type="transmembrane region" description="Helical" evidence="7">
    <location>
        <begin position="618"/>
        <end position="643"/>
    </location>
</feature>